<protein>
    <submittedName>
        <fullName evidence="1">Uncharacterized protein</fullName>
    </submittedName>
</protein>
<reference evidence="1" key="2">
    <citation type="journal article" date="2015" name="Data Brief">
        <title>Shoot transcriptome of the giant reed, Arundo donax.</title>
        <authorList>
            <person name="Barrero R.A."/>
            <person name="Guerrero F.D."/>
            <person name="Moolhuijzen P."/>
            <person name="Goolsby J.A."/>
            <person name="Tidwell J."/>
            <person name="Bellgard S.E."/>
            <person name="Bellgard M.I."/>
        </authorList>
    </citation>
    <scope>NUCLEOTIDE SEQUENCE</scope>
    <source>
        <tissue evidence="1">Shoot tissue taken approximately 20 cm above the soil surface</tissue>
    </source>
</reference>
<name>A0A0A9QS45_ARUDO</name>
<reference evidence="1" key="1">
    <citation type="submission" date="2014-09" db="EMBL/GenBank/DDBJ databases">
        <authorList>
            <person name="Magalhaes I.L.F."/>
            <person name="Oliveira U."/>
            <person name="Santos F.R."/>
            <person name="Vidigal T.H.D.A."/>
            <person name="Brescovit A.D."/>
            <person name="Santos A.J."/>
        </authorList>
    </citation>
    <scope>NUCLEOTIDE SEQUENCE</scope>
    <source>
        <tissue evidence="1">Shoot tissue taken approximately 20 cm above the soil surface</tissue>
    </source>
</reference>
<organism evidence="1">
    <name type="scientific">Arundo donax</name>
    <name type="common">Giant reed</name>
    <name type="synonym">Donax arundinaceus</name>
    <dbReference type="NCBI Taxonomy" id="35708"/>
    <lineage>
        <taxon>Eukaryota</taxon>
        <taxon>Viridiplantae</taxon>
        <taxon>Streptophyta</taxon>
        <taxon>Embryophyta</taxon>
        <taxon>Tracheophyta</taxon>
        <taxon>Spermatophyta</taxon>
        <taxon>Magnoliopsida</taxon>
        <taxon>Liliopsida</taxon>
        <taxon>Poales</taxon>
        <taxon>Poaceae</taxon>
        <taxon>PACMAD clade</taxon>
        <taxon>Arundinoideae</taxon>
        <taxon>Arundineae</taxon>
        <taxon>Arundo</taxon>
    </lineage>
</organism>
<accession>A0A0A9QS45</accession>
<dbReference type="AlphaFoldDB" id="A0A0A9QS45"/>
<proteinExistence type="predicted"/>
<sequence length="72" mass="8528">MFFLRGRKSLDLIKFWFAPTEMCSRAWMTSLRCLCRLVLQPLPMCFFSRFSQDITERWACSFTTLGGSYRGK</sequence>
<evidence type="ECO:0000313" key="1">
    <source>
        <dbReference type="EMBL" id="JAD17476.1"/>
    </source>
</evidence>
<dbReference type="EMBL" id="GBRH01280419">
    <property type="protein sequence ID" value="JAD17476.1"/>
    <property type="molecule type" value="Transcribed_RNA"/>
</dbReference>